<organism evidence="2 3">
    <name type="scientific">Vibrio tapetis subsp. tapetis</name>
    <dbReference type="NCBI Taxonomy" id="1671868"/>
    <lineage>
        <taxon>Bacteria</taxon>
        <taxon>Pseudomonadati</taxon>
        <taxon>Pseudomonadota</taxon>
        <taxon>Gammaproteobacteria</taxon>
        <taxon>Vibrionales</taxon>
        <taxon>Vibrionaceae</taxon>
        <taxon>Vibrio</taxon>
    </lineage>
</organism>
<evidence type="ECO:0000259" key="1">
    <source>
        <dbReference type="Pfam" id="PF05170"/>
    </source>
</evidence>
<feature type="domain" description="AsmA" evidence="1">
    <location>
        <begin position="1"/>
        <end position="557"/>
    </location>
</feature>
<dbReference type="EMBL" id="LT960611">
    <property type="protein sequence ID" value="SON51089.1"/>
    <property type="molecule type" value="Genomic_DNA"/>
</dbReference>
<dbReference type="OrthoDB" id="5912765at2"/>
<evidence type="ECO:0000313" key="3">
    <source>
        <dbReference type="Proteomes" id="UP000235828"/>
    </source>
</evidence>
<dbReference type="AlphaFoldDB" id="A0A2N8ZGP6"/>
<sequence>MRKALALIILMFSLMLISILILFASLHTRYATPVVNFIFKYASSQTIRADLIEYQSPYHFTFHGLELSTSPEPLYIETAQLWLNQGLVSQGKLAIDSLLLSGFQLQQGMPEITPSPYVSIAQVAVDHLDYSDDALIIRDLSFQIKQPEYQPSSSWPVRGEIQLSAEQLYWNNEAFDNVLVDADVLEDGAKIYGLSFKWRQADIKTQAEWLNNQWHLINASIKGLQLSHSQWMEVNSNQIFEQLSTPVFIERLDVLSTTITSDVFSLTAADITLDNIQYPVKVWQQDGRVSLNAENITLGNQTLLEPTLSLQLTENKIAIDDLNVGFKRGYIQLQGSLDPNAISLNNLTVSGVEWLIENEADQRNSFESDLTGLNLKSLIPELNNYHHPEFVAIKRLRIKRSQFINLASEPKRQVSGLNISGDDLLLVKDSQLGLWSGNLTLSANSASIGELIASQSLIEAHAEDGISYLDKLVVPLQHGLMRAQGKMDFTQLSQPWQLKFQSDGFPLQTLGYWRTIPLGMKGLAEVEFDLNGLAGDEAMLNYSLSGFANVSLRDASIEPAFEQIMNPKPDQPVLTSPITVGDFSLKMKRGDIELTSTKIQGKDFTGQLKGSLDLVANDIGKLTLSLASRCGQLRVDLLTKQQEINNAECKTGAVQTEKVIIPFE</sequence>
<gene>
    <name evidence="2" type="ORF">VTAP4600_A3123</name>
</gene>
<dbReference type="KEGG" id="vta:A3123"/>
<keyword evidence="3" id="KW-1185">Reference proteome</keyword>
<dbReference type="RefSeq" id="WP_102523474.1">
    <property type="nucleotide sequence ID" value="NZ_LT960611.1"/>
</dbReference>
<reference evidence="2 3" key="1">
    <citation type="submission" date="2017-10" db="EMBL/GenBank/DDBJ databases">
        <authorList>
            <person name="Banno H."/>
            <person name="Chua N.-H."/>
        </authorList>
    </citation>
    <scope>NUCLEOTIDE SEQUENCE [LARGE SCALE GENOMIC DNA]</scope>
    <source>
        <strain evidence="2">Vibrio tapetis CECT4600</strain>
    </source>
</reference>
<dbReference type="PANTHER" id="PTHR30441">
    <property type="entry name" value="DUF748 DOMAIN-CONTAINING PROTEIN"/>
    <property type="match status" value="1"/>
</dbReference>
<dbReference type="Pfam" id="PF05170">
    <property type="entry name" value="AsmA"/>
    <property type="match status" value="1"/>
</dbReference>
<dbReference type="InterPro" id="IPR007844">
    <property type="entry name" value="AsmA"/>
</dbReference>
<dbReference type="InterPro" id="IPR052894">
    <property type="entry name" value="AsmA-related"/>
</dbReference>
<proteinExistence type="predicted"/>
<protein>
    <submittedName>
        <fullName evidence="2">Putative AsmA protein</fullName>
    </submittedName>
</protein>
<dbReference type="GO" id="GO:0005886">
    <property type="term" value="C:plasma membrane"/>
    <property type="evidence" value="ECO:0007669"/>
    <property type="project" value="TreeGrafter"/>
</dbReference>
<dbReference type="Proteomes" id="UP000235828">
    <property type="component" value="Chromosome A"/>
</dbReference>
<accession>A0A2N8ZGP6</accession>
<name>A0A2N8ZGP6_9VIBR</name>
<evidence type="ECO:0000313" key="2">
    <source>
        <dbReference type="EMBL" id="SON51089.1"/>
    </source>
</evidence>
<dbReference type="GO" id="GO:0090313">
    <property type="term" value="P:regulation of protein targeting to membrane"/>
    <property type="evidence" value="ECO:0007669"/>
    <property type="project" value="TreeGrafter"/>
</dbReference>
<dbReference type="PANTHER" id="PTHR30441:SF8">
    <property type="entry name" value="DUF748 DOMAIN-CONTAINING PROTEIN"/>
    <property type="match status" value="1"/>
</dbReference>